<sequence length="158" mass="17623">MTRINFFALLCFFFSVLVSADHQNYCKDLVLVPSSKSSDRIFLTAQCLGMYGNTTTFQCSYLDLNACYALGATDKKYHPQRRGNGMDYDHVWACRLTYSSNDHKKKLKASDMECTKPGELGGTYTADFSNVIGADIGFLTCFGRAGFLCPEPGEHSPY</sequence>
<protein>
    <recommendedName>
        <fullName evidence="4">Cyanovirin-N domain-containing protein</fullName>
    </recommendedName>
</protein>
<keyword evidence="1" id="KW-0732">Signal</keyword>
<keyword evidence="3" id="KW-1185">Reference proteome</keyword>
<comment type="caution">
    <text evidence="2">The sequence shown here is derived from an EMBL/GenBank/DDBJ whole genome shotgun (WGS) entry which is preliminary data.</text>
</comment>
<gene>
    <name evidence="2" type="ORF">PG999_002852</name>
</gene>
<reference evidence="2 3" key="1">
    <citation type="submission" date="2023-01" db="EMBL/GenBank/DDBJ databases">
        <title>Analysis of 21 Apiospora genomes using comparative genomics revels a genus with tremendous synthesis potential of carbohydrate active enzymes and secondary metabolites.</title>
        <authorList>
            <person name="Sorensen T."/>
        </authorList>
    </citation>
    <scope>NUCLEOTIDE SEQUENCE [LARGE SCALE GENOMIC DNA]</scope>
    <source>
        <strain evidence="2 3">CBS 117206</strain>
    </source>
</reference>
<dbReference type="Proteomes" id="UP001392437">
    <property type="component" value="Unassembled WGS sequence"/>
</dbReference>
<dbReference type="EMBL" id="JAQQWP010000002">
    <property type="protein sequence ID" value="KAK8130472.1"/>
    <property type="molecule type" value="Genomic_DNA"/>
</dbReference>
<evidence type="ECO:0000313" key="3">
    <source>
        <dbReference type="Proteomes" id="UP001392437"/>
    </source>
</evidence>
<evidence type="ECO:0008006" key="4">
    <source>
        <dbReference type="Google" id="ProtNLM"/>
    </source>
</evidence>
<proteinExistence type="predicted"/>
<name>A0AAW0R9A9_9PEZI</name>
<dbReference type="AlphaFoldDB" id="A0AAW0R9A9"/>
<feature type="signal peptide" evidence="1">
    <location>
        <begin position="1"/>
        <end position="20"/>
    </location>
</feature>
<evidence type="ECO:0000256" key="1">
    <source>
        <dbReference type="SAM" id="SignalP"/>
    </source>
</evidence>
<accession>A0AAW0R9A9</accession>
<organism evidence="2 3">
    <name type="scientific">Apiospora kogelbergensis</name>
    <dbReference type="NCBI Taxonomy" id="1337665"/>
    <lineage>
        <taxon>Eukaryota</taxon>
        <taxon>Fungi</taxon>
        <taxon>Dikarya</taxon>
        <taxon>Ascomycota</taxon>
        <taxon>Pezizomycotina</taxon>
        <taxon>Sordariomycetes</taxon>
        <taxon>Xylariomycetidae</taxon>
        <taxon>Amphisphaeriales</taxon>
        <taxon>Apiosporaceae</taxon>
        <taxon>Apiospora</taxon>
    </lineage>
</organism>
<feature type="chain" id="PRO_5043676552" description="Cyanovirin-N domain-containing protein" evidence="1">
    <location>
        <begin position="21"/>
        <end position="158"/>
    </location>
</feature>
<evidence type="ECO:0000313" key="2">
    <source>
        <dbReference type="EMBL" id="KAK8130472.1"/>
    </source>
</evidence>